<keyword evidence="4" id="KW-0238">DNA-binding</keyword>
<comment type="caution">
    <text evidence="7">The sequence shown here is derived from an EMBL/GenBank/DDBJ whole genome shotgun (WGS) entry which is preliminary data.</text>
</comment>
<dbReference type="Pfam" id="PF05485">
    <property type="entry name" value="THAP"/>
    <property type="match status" value="1"/>
</dbReference>
<proteinExistence type="predicted"/>
<sequence length="155" mass="17486">MKQGKQVSYHVFPRDVERRKQCLQAVKWQNIDGSKWEPSKHAVLCREHFTTVNQAHCQFAHLRSCSLEKGKKRLAHYNSAMKRARLFRDEQCGIPGDGIQELNETIFSETTDSSTDVSSSVHPSASPPSPVPGRPTPLLASTPTIDLHQPIERIE</sequence>
<keyword evidence="8" id="KW-1185">Reference proteome</keyword>
<dbReference type="AlphaFoldDB" id="A0AAD9MYI4"/>
<evidence type="ECO:0000313" key="8">
    <source>
        <dbReference type="Proteomes" id="UP001208570"/>
    </source>
</evidence>
<feature type="domain" description="THAP-type" evidence="6">
    <location>
        <begin position="4"/>
        <end position="58"/>
    </location>
</feature>
<reference evidence="7" key="1">
    <citation type="journal article" date="2023" name="Mol. Biol. Evol.">
        <title>Third-Generation Sequencing Reveals the Adaptive Role of the Epigenome in Three Deep-Sea Polychaetes.</title>
        <authorList>
            <person name="Perez M."/>
            <person name="Aroh O."/>
            <person name="Sun Y."/>
            <person name="Lan Y."/>
            <person name="Juniper S.K."/>
            <person name="Young C.R."/>
            <person name="Angers B."/>
            <person name="Qian P.Y."/>
        </authorList>
    </citation>
    <scope>NUCLEOTIDE SEQUENCE</scope>
    <source>
        <strain evidence="7">P08H-3</strain>
    </source>
</reference>
<dbReference type="GO" id="GO:0008270">
    <property type="term" value="F:zinc ion binding"/>
    <property type="evidence" value="ECO:0007669"/>
    <property type="project" value="UniProtKB-KW"/>
</dbReference>
<evidence type="ECO:0000313" key="7">
    <source>
        <dbReference type="EMBL" id="KAK2150175.1"/>
    </source>
</evidence>
<evidence type="ECO:0000256" key="3">
    <source>
        <dbReference type="ARBA" id="ARBA00022833"/>
    </source>
</evidence>
<keyword evidence="3" id="KW-0862">Zinc</keyword>
<feature type="region of interest" description="Disordered" evidence="5">
    <location>
        <begin position="103"/>
        <end position="155"/>
    </location>
</feature>
<dbReference type="SUPFAM" id="SSF57716">
    <property type="entry name" value="Glucocorticoid receptor-like (DNA-binding domain)"/>
    <property type="match status" value="1"/>
</dbReference>
<keyword evidence="2" id="KW-0863">Zinc-finger</keyword>
<dbReference type="EMBL" id="JAODUP010000419">
    <property type="protein sequence ID" value="KAK2150175.1"/>
    <property type="molecule type" value="Genomic_DNA"/>
</dbReference>
<feature type="compositionally biased region" description="Low complexity" evidence="5">
    <location>
        <begin position="108"/>
        <end position="124"/>
    </location>
</feature>
<gene>
    <name evidence="7" type="ORF">LSH36_419g01021</name>
</gene>
<evidence type="ECO:0000256" key="1">
    <source>
        <dbReference type="ARBA" id="ARBA00022723"/>
    </source>
</evidence>
<protein>
    <recommendedName>
        <fullName evidence="6">THAP-type domain-containing protein</fullName>
    </recommendedName>
</protein>
<evidence type="ECO:0000259" key="6">
    <source>
        <dbReference type="Pfam" id="PF05485"/>
    </source>
</evidence>
<dbReference type="GO" id="GO:0003677">
    <property type="term" value="F:DNA binding"/>
    <property type="evidence" value="ECO:0007669"/>
    <property type="project" value="UniProtKB-KW"/>
</dbReference>
<feature type="compositionally biased region" description="Pro residues" evidence="5">
    <location>
        <begin position="125"/>
        <end position="135"/>
    </location>
</feature>
<organism evidence="7 8">
    <name type="scientific">Paralvinella palmiformis</name>
    <dbReference type="NCBI Taxonomy" id="53620"/>
    <lineage>
        <taxon>Eukaryota</taxon>
        <taxon>Metazoa</taxon>
        <taxon>Spiralia</taxon>
        <taxon>Lophotrochozoa</taxon>
        <taxon>Annelida</taxon>
        <taxon>Polychaeta</taxon>
        <taxon>Sedentaria</taxon>
        <taxon>Canalipalpata</taxon>
        <taxon>Terebellida</taxon>
        <taxon>Terebelliformia</taxon>
        <taxon>Alvinellidae</taxon>
        <taxon>Paralvinella</taxon>
    </lineage>
</organism>
<name>A0AAD9MYI4_9ANNE</name>
<keyword evidence="1" id="KW-0479">Metal-binding</keyword>
<evidence type="ECO:0000256" key="4">
    <source>
        <dbReference type="ARBA" id="ARBA00023125"/>
    </source>
</evidence>
<dbReference type="InterPro" id="IPR006612">
    <property type="entry name" value="THAP_Znf"/>
</dbReference>
<accession>A0AAD9MYI4</accession>
<evidence type="ECO:0000256" key="5">
    <source>
        <dbReference type="SAM" id="MobiDB-lite"/>
    </source>
</evidence>
<dbReference type="Proteomes" id="UP001208570">
    <property type="component" value="Unassembled WGS sequence"/>
</dbReference>
<evidence type="ECO:0000256" key="2">
    <source>
        <dbReference type="ARBA" id="ARBA00022771"/>
    </source>
</evidence>